<keyword evidence="2" id="KW-1133">Transmembrane helix</keyword>
<keyword evidence="2" id="KW-0812">Transmembrane</keyword>
<dbReference type="RefSeq" id="WP_143738672.1">
    <property type="nucleotide sequence ID" value="NZ_FZOA01000001.1"/>
</dbReference>
<dbReference type="EMBL" id="FZOA01000001">
    <property type="protein sequence ID" value="SNR60117.1"/>
    <property type="molecule type" value="Genomic_DNA"/>
</dbReference>
<evidence type="ECO:0000256" key="1">
    <source>
        <dbReference type="SAM" id="MobiDB-lite"/>
    </source>
</evidence>
<feature type="region of interest" description="Disordered" evidence="1">
    <location>
        <begin position="1"/>
        <end position="24"/>
    </location>
</feature>
<organism evidence="3 4">
    <name type="scientific">Methylobacillus rhizosphaerae</name>
    <dbReference type="NCBI Taxonomy" id="551994"/>
    <lineage>
        <taxon>Bacteria</taxon>
        <taxon>Pseudomonadati</taxon>
        <taxon>Pseudomonadota</taxon>
        <taxon>Betaproteobacteria</taxon>
        <taxon>Nitrosomonadales</taxon>
        <taxon>Methylophilaceae</taxon>
        <taxon>Methylobacillus</taxon>
    </lineage>
</organism>
<name>A0A238XMF9_9PROT</name>
<proteinExistence type="predicted"/>
<evidence type="ECO:0000313" key="3">
    <source>
        <dbReference type="EMBL" id="SNR60117.1"/>
    </source>
</evidence>
<reference evidence="4" key="1">
    <citation type="submission" date="2017-06" db="EMBL/GenBank/DDBJ databases">
        <authorList>
            <person name="Varghese N."/>
            <person name="Submissions S."/>
        </authorList>
    </citation>
    <scope>NUCLEOTIDE SEQUENCE [LARGE SCALE GENOMIC DNA]</scope>
    <source>
        <strain evidence="4">Ca-68</strain>
    </source>
</reference>
<evidence type="ECO:0000313" key="4">
    <source>
        <dbReference type="Proteomes" id="UP000198305"/>
    </source>
</evidence>
<dbReference type="Proteomes" id="UP000198305">
    <property type="component" value="Unassembled WGS sequence"/>
</dbReference>
<gene>
    <name evidence="3" type="ORF">SAMN05192560_0042</name>
</gene>
<keyword evidence="2" id="KW-0472">Membrane</keyword>
<protein>
    <submittedName>
        <fullName evidence="3">Uncharacterized protein</fullName>
    </submittedName>
</protein>
<dbReference type="AlphaFoldDB" id="A0A238XMF9"/>
<sequence length="67" mass="7484">MSAVPAEMPAPEVTRRKKPDPVRPDWTSKTLAGLLLGLALSLAVVSRESRMTCLRAILRICCRLHNW</sequence>
<feature type="transmembrane region" description="Helical" evidence="2">
    <location>
        <begin position="26"/>
        <end position="45"/>
    </location>
</feature>
<accession>A0A238XMF9</accession>
<keyword evidence="4" id="KW-1185">Reference proteome</keyword>
<evidence type="ECO:0000256" key="2">
    <source>
        <dbReference type="SAM" id="Phobius"/>
    </source>
</evidence>